<dbReference type="Gene3D" id="2.40.128.130">
    <property type="entry name" value="Autotransporter beta-domain"/>
    <property type="match status" value="1"/>
</dbReference>
<evidence type="ECO:0000259" key="1">
    <source>
        <dbReference type="Pfam" id="PF24653"/>
    </source>
</evidence>
<accession>E3SLI3</accession>
<feature type="domain" description="Cyanophage outer membrane protein-like beta-barrel" evidence="1">
    <location>
        <begin position="1"/>
        <end position="115"/>
    </location>
</feature>
<sequence length="115" mass="11723">MFKSVIAATAAAPLFAGAAIAGPYVNVETNSSFNGGDYTATTAEFALGYEGSNWFVQGGPVVTAPDAGTNDTDFLAKAGGSVALSESVVGYGELSFQTDDVDNDYGVKAGVKYVF</sequence>
<dbReference type="OrthoDB" id="21145at10239"/>
<dbReference type="Proteomes" id="UP000006527">
    <property type="component" value="Segment"/>
</dbReference>
<evidence type="ECO:0000313" key="3">
    <source>
        <dbReference type="Proteomes" id="UP000006527"/>
    </source>
</evidence>
<reference evidence="2 3" key="1">
    <citation type="journal article" date="2010" name="Environ. Microbiol.">
        <title>Genomic analysis of oceanic cyanobacterial myoviruses compared with T4-like myoviruses from diverse hosts and environments.</title>
        <authorList>
            <person name="Sullivan M.B."/>
            <person name="Huang K.H."/>
            <person name="Ignacio-Espinoza J.C."/>
            <person name="Berlin A.M."/>
            <person name="Kelly L."/>
            <person name="Weigele P.R."/>
            <person name="DeFrancesco A.S."/>
            <person name="Kern S.E."/>
            <person name="Thompson L.R."/>
            <person name="Young S."/>
            <person name="Yandava C."/>
            <person name="Fu R."/>
            <person name="Krastins B."/>
            <person name="Chase M."/>
            <person name="Sarracino D."/>
            <person name="Osburne M.S."/>
            <person name="Henn M.R."/>
            <person name="Chisholm S.W."/>
        </authorList>
    </citation>
    <scope>NUCLEOTIDE SEQUENCE [LARGE SCALE GENOMIC DNA]</scope>
    <source>
        <strain evidence="2">8109-3</strain>
    </source>
</reference>
<name>E3SLI3_9CAUD</name>
<protein>
    <submittedName>
        <fullName evidence="2">DUF680 domain-containing protein</fullName>
    </submittedName>
</protein>
<evidence type="ECO:0000313" key="2">
    <source>
        <dbReference type="EMBL" id="ADO98331.1"/>
    </source>
</evidence>
<dbReference type="EMBL" id="GU071098">
    <property type="protein sequence ID" value="ADO98331.1"/>
    <property type="molecule type" value="Genomic_DNA"/>
</dbReference>
<dbReference type="RefSeq" id="YP_004324318.1">
    <property type="nucleotide sequence ID" value="NC_015287.1"/>
</dbReference>
<dbReference type="InterPro" id="IPR056410">
    <property type="entry name" value="Phage_OMP"/>
</dbReference>
<proteinExistence type="predicted"/>
<gene>
    <name evidence="2" type="ORF">SSSM7_266</name>
</gene>
<keyword evidence="3" id="KW-1185">Reference proteome</keyword>
<dbReference type="KEGG" id="vg:10328834"/>
<dbReference type="InterPro" id="IPR036709">
    <property type="entry name" value="Autotransporte_beta_dom_sf"/>
</dbReference>
<dbReference type="GeneID" id="10328834"/>
<dbReference type="Pfam" id="PF24653">
    <property type="entry name" value="Phage_OMP"/>
    <property type="match status" value="1"/>
</dbReference>
<organism evidence="2 3">
    <name type="scientific">Synechococcus phage S-SSM7</name>
    <dbReference type="NCBI Taxonomy" id="445686"/>
    <lineage>
        <taxon>Viruses</taxon>
        <taxon>Duplodnaviria</taxon>
        <taxon>Heunggongvirae</taxon>
        <taxon>Uroviricota</taxon>
        <taxon>Caudoviricetes</taxon>
        <taxon>Pantevenvirales</taxon>
        <taxon>Kyanoviridae</taxon>
        <taxon>Lipsvirus</taxon>
        <taxon>Lipsvirus ssm7</taxon>
    </lineage>
</organism>